<dbReference type="AlphaFoldDB" id="A0ABD5Z5P7"/>
<organism evidence="2 3">
    <name type="scientific">Halospeciosus flavus</name>
    <dbReference type="NCBI Taxonomy" id="3032283"/>
    <lineage>
        <taxon>Archaea</taxon>
        <taxon>Methanobacteriati</taxon>
        <taxon>Methanobacteriota</taxon>
        <taxon>Stenosarchaea group</taxon>
        <taxon>Halobacteria</taxon>
        <taxon>Halobacteriales</taxon>
        <taxon>Halobacteriaceae</taxon>
        <taxon>Halospeciosus</taxon>
    </lineage>
</organism>
<dbReference type="InterPro" id="IPR058278">
    <property type="entry name" value="DUF7972"/>
</dbReference>
<evidence type="ECO:0000313" key="2">
    <source>
        <dbReference type="EMBL" id="MFC7200463.1"/>
    </source>
</evidence>
<sequence>MGDTPSDVAKGELSNPVKRWVLLTGSRAAIATIVTGGAAVVTGVLVTVGVIYLGPGSTLATELASGLLSGLLSLVTVALSINQLILSRVFGTPSDLTDRLEGSLDFRRTVEDVADVDTSPNDPGAFLGLVAESLEERTATLEREVADAAVDVDTDVDAFTSDLVAYADHLSDAEGSNSTFDVLFVTLGTEYADYLDTARAIQNAHGDALPAGATVALDDVLELLKAVATVRQFFKTLAIQQDLARLSRRLVYTGLAAVLVTYWFGQVYVPGASATVPAAWLPWIATAVTAVVFAPLAILIVSLLRVATVTLYTVSVGSFVPPEEQIQS</sequence>
<feature type="transmembrane region" description="Helical" evidence="1">
    <location>
        <begin position="66"/>
        <end position="86"/>
    </location>
</feature>
<evidence type="ECO:0000313" key="3">
    <source>
        <dbReference type="Proteomes" id="UP001596447"/>
    </source>
</evidence>
<reference evidence="2 3" key="1">
    <citation type="journal article" date="2019" name="Int. J. Syst. Evol. Microbiol.">
        <title>The Global Catalogue of Microorganisms (GCM) 10K type strain sequencing project: providing services to taxonomists for standard genome sequencing and annotation.</title>
        <authorList>
            <consortium name="The Broad Institute Genomics Platform"/>
            <consortium name="The Broad Institute Genome Sequencing Center for Infectious Disease"/>
            <person name="Wu L."/>
            <person name="Ma J."/>
        </authorList>
    </citation>
    <scope>NUCLEOTIDE SEQUENCE [LARGE SCALE GENOMIC DNA]</scope>
    <source>
        <strain evidence="2 3">XZGYJ-43</strain>
    </source>
</reference>
<dbReference type="Proteomes" id="UP001596447">
    <property type="component" value="Unassembled WGS sequence"/>
</dbReference>
<keyword evidence="1" id="KW-1133">Transmembrane helix</keyword>
<accession>A0ABD5Z5P7</accession>
<name>A0ABD5Z5P7_9EURY</name>
<gene>
    <name evidence="2" type="ORF">ACFQJ9_13750</name>
</gene>
<dbReference type="RefSeq" id="WP_279527243.1">
    <property type="nucleotide sequence ID" value="NZ_CP122312.1"/>
</dbReference>
<keyword evidence="1" id="KW-0812">Transmembrane</keyword>
<keyword evidence="3" id="KW-1185">Reference proteome</keyword>
<feature type="transmembrane region" description="Helical" evidence="1">
    <location>
        <begin position="28"/>
        <end position="54"/>
    </location>
</feature>
<proteinExistence type="predicted"/>
<dbReference type="Pfam" id="PF25927">
    <property type="entry name" value="DUF7972"/>
    <property type="match status" value="1"/>
</dbReference>
<dbReference type="EMBL" id="JBHTAR010000011">
    <property type="protein sequence ID" value="MFC7200463.1"/>
    <property type="molecule type" value="Genomic_DNA"/>
</dbReference>
<feature type="transmembrane region" description="Helical" evidence="1">
    <location>
        <begin position="280"/>
        <end position="304"/>
    </location>
</feature>
<keyword evidence="1" id="KW-0472">Membrane</keyword>
<feature type="transmembrane region" description="Helical" evidence="1">
    <location>
        <begin position="250"/>
        <end position="268"/>
    </location>
</feature>
<comment type="caution">
    <text evidence="2">The sequence shown here is derived from an EMBL/GenBank/DDBJ whole genome shotgun (WGS) entry which is preliminary data.</text>
</comment>
<protein>
    <submittedName>
        <fullName evidence="2">Uncharacterized protein</fullName>
    </submittedName>
</protein>
<evidence type="ECO:0000256" key="1">
    <source>
        <dbReference type="SAM" id="Phobius"/>
    </source>
</evidence>